<evidence type="ECO:0000256" key="2">
    <source>
        <dbReference type="ARBA" id="ARBA00006024"/>
    </source>
</evidence>
<feature type="transmembrane region" description="Helical" evidence="10">
    <location>
        <begin position="175"/>
        <end position="192"/>
    </location>
</feature>
<dbReference type="InterPro" id="IPR027256">
    <property type="entry name" value="P-typ_ATPase_IB"/>
</dbReference>
<dbReference type="GO" id="GO:0005886">
    <property type="term" value="C:plasma membrane"/>
    <property type="evidence" value="ECO:0007669"/>
    <property type="project" value="UniProtKB-SubCell"/>
</dbReference>
<dbReference type="SUPFAM" id="SSF81653">
    <property type="entry name" value="Calcium ATPase, transduction domain A"/>
    <property type="match status" value="1"/>
</dbReference>
<feature type="transmembrane region" description="Helical" evidence="10">
    <location>
        <begin position="148"/>
        <end position="168"/>
    </location>
</feature>
<feature type="transmembrane region" description="Helical" evidence="10">
    <location>
        <begin position="348"/>
        <end position="367"/>
    </location>
</feature>
<evidence type="ECO:0000256" key="9">
    <source>
        <dbReference type="ARBA" id="ARBA00047308"/>
    </source>
</evidence>
<evidence type="ECO:0000256" key="6">
    <source>
        <dbReference type="ARBA" id="ARBA00022989"/>
    </source>
</evidence>
<dbReference type="SUPFAM" id="SSF56784">
    <property type="entry name" value="HAD-like"/>
    <property type="match status" value="1"/>
</dbReference>
<dbReference type="SFLD" id="SFLDG00002">
    <property type="entry name" value="C1.7:_P-type_atpase_like"/>
    <property type="match status" value="1"/>
</dbReference>
<dbReference type="Gene3D" id="3.40.50.1000">
    <property type="entry name" value="HAD superfamily/HAD-like"/>
    <property type="match status" value="1"/>
</dbReference>
<dbReference type="GO" id="GO:0005524">
    <property type="term" value="F:ATP binding"/>
    <property type="evidence" value="ECO:0007669"/>
    <property type="project" value="UniProtKB-UniRule"/>
</dbReference>
<dbReference type="EC" id="7.2.2.12" evidence="8"/>
<keyword evidence="6 10" id="KW-1133">Transmembrane helix</keyword>
<dbReference type="InterPro" id="IPR018303">
    <property type="entry name" value="ATPase_P-typ_P_site"/>
</dbReference>
<dbReference type="InterPro" id="IPR008250">
    <property type="entry name" value="ATPase_P-typ_transduc_dom_A_sf"/>
</dbReference>
<dbReference type="NCBIfam" id="TIGR01525">
    <property type="entry name" value="ATPase-IB_hvy"/>
    <property type="match status" value="1"/>
</dbReference>
<keyword evidence="13" id="KW-1185">Reference proteome</keyword>
<comment type="subcellular location">
    <subcellularLocation>
        <location evidence="10">Cell membrane</location>
    </subcellularLocation>
    <subcellularLocation>
        <location evidence="1">Membrane</location>
    </subcellularLocation>
</comment>
<dbReference type="SUPFAM" id="SSF81665">
    <property type="entry name" value="Calcium ATPase, transmembrane domain M"/>
    <property type="match status" value="1"/>
</dbReference>
<evidence type="ECO:0000256" key="4">
    <source>
        <dbReference type="ARBA" id="ARBA00022723"/>
    </source>
</evidence>
<dbReference type="EMBL" id="QFFI01000009">
    <property type="protein sequence ID" value="PWG63684.1"/>
    <property type="molecule type" value="Genomic_DNA"/>
</dbReference>
<dbReference type="PRINTS" id="PR00941">
    <property type="entry name" value="CDATPASE"/>
</dbReference>
<dbReference type="InterPro" id="IPR023298">
    <property type="entry name" value="ATPase_P-typ_TM_dom_sf"/>
</dbReference>
<dbReference type="RefSeq" id="WP_109677769.1">
    <property type="nucleotide sequence ID" value="NZ_CP086615.1"/>
</dbReference>
<evidence type="ECO:0000256" key="3">
    <source>
        <dbReference type="ARBA" id="ARBA00022692"/>
    </source>
</evidence>
<dbReference type="Pfam" id="PF00122">
    <property type="entry name" value="E1-E2_ATPase"/>
    <property type="match status" value="1"/>
</dbReference>
<name>A0A2U2N3Y1_9GAMM</name>
<keyword evidence="10" id="KW-0067">ATP-binding</keyword>
<dbReference type="InterPro" id="IPR051014">
    <property type="entry name" value="Cation_Transport_ATPase_IB"/>
</dbReference>
<dbReference type="InterPro" id="IPR001757">
    <property type="entry name" value="P_typ_ATPase"/>
</dbReference>
<comment type="catalytic activity">
    <reaction evidence="9">
        <text>Zn(2+)(in) + ATP + H2O = Zn(2+)(out) + ADP + phosphate + H(+)</text>
        <dbReference type="Rhea" id="RHEA:20621"/>
        <dbReference type="ChEBI" id="CHEBI:15377"/>
        <dbReference type="ChEBI" id="CHEBI:15378"/>
        <dbReference type="ChEBI" id="CHEBI:29105"/>
        <dbReference type="ChEBI" id="CHEBI:30616"/>
        <dbReference type="ChEBI" id="CHEBI:43474"/>
        <dbReference type="ChEBI" id="CHEBI:456216"/>
        <dbReference type="EC" id="7.2.2.12"/>
    </reaction>
</comment>
<evidence type="ECO:0000259" key="11">
    <source>
        <dbReference type="Pfam" id="PF00122"/>
    </source>
</evidence>
<feature type="transmembrane region" description="Helical" evidence="10">
    <location>
        <begin position="108"/>
        <end position="128"/>
    </location>
</feature>
<dbReference type="InterPro" id="IPR023299">
    <property type="entry name" value="ATPase_P-typ_cyto_dom_N"/>
</dbReference>
<feature type="transmembrane region" description="Helical" evidence="10">
    <location>
        <begin position="690"/>
        <end position="709"/>
    </location>
</feature>
<dbReference type="PRINTS" id="PR00119">
    <property type="entry name" value="CATATPASE"/>
</dbReference>
<dbReference type="GO" id="GO:0046872">
    <property type="term" value="F:metal ion binding"/>
    <property type="evidence" value="ECO:0007669"/>
    <property type="project" value="UniProtKB-KW"/>
</dbReference>
<sequence>MSQCCGSDACESADGDGATRGRARVYVVEGLCCAQEVTALKQALGPLVGDPERLGFDVMRGRLRVPAEAPVSDARIREAVASTGMTARPEAAGDTGSAGPADRRPLRAALASAGLIVLALVHHVAVSWEGSLGSLLRGEGVGLPLPELLLYLAAIVTGGRFVAVRAWYALRRRRLDMHVLMTVAVVGAMVLGEWLEGAMVVCLFAVSLALESWSVGRARRAVERLLDLRPETARVRTADGTWAERPAAEVAEGSRIQIRPGDRVPLDGQVLDGASSVDQAAVTGESVPVAKAAGDTVYAGTVNVEGTLEARTTAPADGTLLARILHLVEAAEGGRAETEQWVDRFARVYTPAVFAAALATAFILPWLPGWTLAEGVYSALVLLVIACPCALVISTPVSMVAGLASAARHGVLIKGGRFLELPAQARAVVLDKTGTLTAGRHRVTAAVALPGRDEADLHRVAAALAAHSSHPLSAAIRAALPAPAGQAAEASAVVAAPGRGVSGELDGRMVALGAVRFLAERGLDTRALEAATAAHEAAGETVVAVADGTGPVGFFALADRPRPEAAAALQDLRRLGVGTRVMLTGDKRRTAEGVARGLDLTGIEAELLPEGKVDAVARLARRHSPLIFVGDGVNDAPAMARADLGIAMGALGSDVAIETADIALMTDELDRLPWLVRHARRTLRVIRQNVFTALGVKLVFVVLALLGMASLWGAIAADVGTTLLVVLNALRLLRADAPSAPAAAGAEAPALDAASHG</sequence>
<dbReference type="GO" id="GO:0016887">
    <property type="term" value="F:ATP hydrolysis activity"/>
    <property type="evidence" value="ECO:0007669"/>
    <property type="project" value="InterPro"/>
</dbReference>
<dbReference type="Gene3D" id="2.70.150.10">
    <property type="entry name" value="Calcium-transporting ATPase, cytoplasmic transduction domain A"/>
    <property type="match status" value="1"/>
</dbReference>
<feature type="transmembrane region" description="Helical" evidence="10">
    <location>
        <begin position="198"/>
        <end position="216"/>
    </location>
</feature>
<protein>
    <recommendedName>
        <fullName evidence="8">P-type Zn(2+) transporter</fullName>
        <ecNumber evidence="8">7.2.2.12</ecNumber>
    </recommendedName>
</protein>
<comment type="similarity">
    <text evidence="2 10">Belongs to the cation transport ATPase (P-type) (TC 3.A.3) family. Type IB subfamily.</text>
</comment>
<dbReference type="Proteomes" id="UP000245474">
    <property type="component" value="Unassembled WGS sequence"/>
</dbReference>
<evidence type="ECO:0000256" key="1">
    <source>
        <dbReference type="ARBA" id="ARBA00004370"/>
    </source>
</evidence>
<feature type="transmembrane region" description="Helical" evidence="10">
    <location>
        <begin position="379"/>
        <end position="404"/>
    </location>
</feature>
<dbReference type="InterPro" id="IPR036412">
    <property type="entry name" value="HAD-like_sf"/>
</dbReference>
<keyword evidence="4 10" id="KW-0479">Metal-binding</keyword>
<proteinExistence type="inferred from homology"/>
<evidence type="ECO:0000313" key="13">
    <source>
        <dbReference type="Proteomes" id="UP000245474"/>
    </source>
</evidence>
<dbReference type="PANTHER" id="PTHR48085:SF5">
    <property type="entry name" value="CADMIUM_ZINC-TRANSPORTING ATPASE HMA4-RELATED"/>
    <property type="match status" value="1"/>
</dbReference>
<dbReference type="SFLD" id="SFLDF00027">
    <property type="entry name" value="p-type_atpase"/>
    <property type="match status" value="1"/>
</dbReference>
<dbReference type="SFLD" id="SFLDS00003">
    <property type="entry name" value="Haloacid_Dehalogenase"/>
    <property type="match status" value="1"/>
</dbReference>
<dbReference type="OrthoDB" id="9814270at2"/>
<evidence type="ECO:0000256" key="5">
    <source>
        <dbReference type="ARBA" id="ARBA00022967"/>
    </source>
</evidence>
<dbReference type="Pfam" id="PF00702">
    <property type="entry name" value="Hydrolase"/>
    <property type="match status" value="1"/>
</dbReference>
<keyword evidence="5" id="KW-1278">Translocase</keyword>
<evidence type="ECO:0000256" key="7">
    <source>
        <dbReference type="ARBA" id="ARBA00023136"/>
    </source>
</evidence>
<comment type="caution">
    <text evidence="12">The sequence shown here is derived from an EMBL/GenBank/DDBJ whole genome shotgun (WGS) entry which is preliminary data.</text>
</comment>
<dbReference type="Gene3D" id="3.40.1110.10">
    <property type="entry name" value="Calcium-transporting ATPase, cytoplasmic domain N"/>
    <property type="match status" value="1"/>
</dbReference>
<keyword evidence="3 10" id="KW-0812">Transmembrane</keyword>
<dbReference type="InterPro" id="IPR044492">
    <property type="entry name" value="P_typ_ATPase_HD_dom"/>
</dbReference>
<dbReference type="InterPro" id="IPR023214">
    <property type="entry name" value="HAD_sf"/>
</dbReference>
<evidence type="ECO:0000256" key="10">
    <source>
        <dbReference type="RuleBase" id="RU362081"/>
    </source>
</evidence>
<dbReference type="PANTHER" id="PTHR48085">
    <property type="entry name" value="CADMIUM/ZINC-TRANSPORTING ATPASE HMA2-RELATED"/>
    <property type="match status" value="1"/>
</dbReference>
<dbReference type="FunFam" id="2.70.150.10:FF:000002">
    <property type="entry name" value="Copper-transporting ATPase 1, putative"/>
    <property type="match status" value="1"/>
</dbReference>
<dbReference type="PROSITE" id="PS00154">
    <property type="entry name" value="ATPASE_E1_E2"/>
    <property type="match status" value="1"/>
</dbReference>
<keyword evidence="10" id="KW-1003">Cell membrane</keyword>
<organism evidence="12 13">
    <name type="scientific">Sediminicurvatus halobius</name>
    <dbReference type="NCBI Taxonomy" id="2182432"/>
    <lineage>
        <taxon>Bacteria</taxon>
        <taxon>Pseudomonadati</taxon>
        <taxon>Pseudomonadota</taxon>
        <taxon>Gammaproteobacteria</taxon>
        <taxon>Chromatiales</taxon>
        <taxon>Ectothiorhodospiraceae</taxon>
        <taxon>Sediminicurvatus</taxon>
    </lineage>
</organism>
<reference evidence="12 13" key="1">
    <citation type="submission" date="2018-05" db="EMBL/GenBank/DDBJ databases">
        <title>Spiribacter halobius sp. nov., a moderately halophilic bacterium isolated from marine solar saltern.</title>
        <authorList>
            <person name="Zheng W.-S."/>
            <person name="Lu D.-C."/>
            <person name="Du Z.-J."/>
        </authorList>
    </citation>
    <scope>NUCLEOTIDE SEQUENCE [LARGE SCALE GENOMIC DNA]</scope>
    <source>
        <strain evidence="12 13">E85</strain>
    </source>
</reference>
<dbReference type="NCBIfam" id="TIGR01494">
    <property type="entry name" value="ATPase_P-type"/>
    <property type="match status" value="2"/>
</dbReference>
<dbReference type="GO" id="GO:0016463">
    <property type="term" value="F:P-type zinc transporter activity"/>
    <property type="evidence" value="ECO:0007669"/>
    <property type="project" value="UniProtKB-EC"/>
</dbReference>
<evidence type="ECO:0000313" key="12">
    <source>
        <dbReference type="EMBL" id="PWG63684.1"/>
    </source>
</evidence>
<keyword evidence="10" id="KW-0547">Nucleotide-binding</keyword>
<dbReference type="InterPro" id="IPR059000">
    <property type="entry name" value="ATPase_P-type_domA"/>
</dbReference>
<keyword evidence="7 10" id="KW-0472">Membrane</keyword>
<dbReference type="AlphaFoldDB" id="A0A2U2N3Y1"/>
<evidence type="ECO:0000256" key="8">
    <source>
        <dbReference type="ARBA" id="ARBA00039097"/>
    </source>
</evidence>
<feature type="domain" description="P-type ATPase A" evidence="11">
    <location>
        <begin position="228"/>
        <end position="329"/>
    </location>
</feature>
<gene>
    <name evidence="12" type="ORF">DEM34_07340</name>
</gene>
<accession>A0A2U2N3Y1</accession>